<dbReference type="EMBL" id="VBOR01000073">
    <property type="protein sequence ID" value="TMQ48512.1"/>
    <property type="molecule type" value="Genomic_DNA"/>
</dbReference>
<dbReference type="AlphaFoldDB" id="A0A538SAW2"/>
<dbReference type="Gene3D" id="3.10.450.50">
    <property type="match status" value="1"/>
</dbReference>
<sequence length="172" mass="18062">MFRKLFVALVTLVVIAALNGCAKTPAPQDMAADKAKLQTDALSWFDHFAAADSEGLANLYAEDAIVMPPNVPAVAGRPAIKSLLGALAAGAKAARMTLKSGSVNGFDVSGNLGWISGTYTLQDSTGATIDSGNYLSVHYRTNGAWLYVRDTWNSDRPPAPVAQAKHAAGKKK</sequence>
<gene>
    <name evidence="3" type="ORF">E6K71_07060</name>
</gene>
<dbReference type="Proteomes" id="UP000316292">
    <property type="component" value="Unassembled WGS sequence"/>
</dbReference>
<proteinExistence type="predicted"/>
<name>A0A538SAW2_UNCEI</name>
<feature type="signal peptide" evidence="1">
    <location>
        <begin position="1"/>
        <end position="22"/>
    </location>
</feature>
<evidence type="ECO:0000313" key="3">
    <source>
        <dbReference type="EMBL" id="TMQ48512.1"/>
    </source>
</evidence>
<dbReference type="Pfam" id="PF14534">
    <property type="entry name" value="DUF4440"/>
    <property type="match status" value="1"/>
</dbReference>
<dbReference type="InterPro" id="IPR032710">
    <property type="entry name" value="NTF2-like_dom_sf"/>
</dbReference>
<keyword evidence="1" id="KW-0732">Signal</keyword>
<reference evidence="3 4" key="1">
    <citation type="journal article" date="2019" name="Nat. Microbiol.">
        <title>Mediterranean grassland soil C-N compound turnover is dependent on rainfall and depth, and is mediated by genomically divergent microorganisms.</title>
        <authorList>
            <person name="Diamond S."/>
            <person name="Andeer P.F."/>
            <person name="Li Z."/>
            <person name="Crits-Christoph A."/>
            <person name="Burstein D."/>
            <person name="Anantharaman K."/>
            <person name="Lane K.R."/>
            <person name="Thomas B.C."/>
            <person name="Pan C."/>
            <person name="Northen T.R."/>
            <person name="Banfield J.F."/>
        </authorList>
    </citation>
    <scope>NUCLEOTIDE SEQUENCE [LARGE SCALE GENOMIC DNA]</scope>
    <source>
        <strain evidence="3">WS_1</strain>
    </source>
</reference>
<feature type="chain" id="PRO_5021920896" evidence="1">
    <location>
        <begin position="23"/>
        <end position="172"/>
    </location>
</feature>
<feature type="domain" description="DUF4440" evidence="2">
    <location>
        <begin position="44"/>
        <end position="146"/>
    </location>
</feature>
<organism evidence="3 4">
    <name type="scientific">Eiseniibacteriota bacterium</name>
    <dbReference type="NCBI Taxonomy" id="2212470"/>
    <lineage>
        <taxon>Bacteria</taxon>
        <taxon>Candidatus Eiseniibacteriota</taxon>
    </lineage>
</organism>
<evidence type="ECO:0000256" key="1">
    <source>
        <dbReference type="SAM" id="SignalP"/>
    </source>
</evidence>
<evidence type="ECO:0000313" key="4">
    <source>
        <dbReference type="Proteomes" id="UP000316292"/>
    </source>
</evidence>
<protein>
    <submittedName>
        <fullName evidence="3">DUF4440 domain-containing protein</fullName>
    </submittedName>
</protein>
<comment type="caution">
    <text evidence="3">The sequence shown here is derived from an EMBL/GenBank/DDBJ whole genome shotgun (WGS) entry which is preliminary data.</text>
</comment>
<evidence type="ECO:0000259" key="2">
    <source>
        <dbReference type="Pfam" id="PF14534"/>
    </source>
</evidence>
<dbReference type="SUPFAM" id="SSF54427">
    <property type="entry name" value="NTF2-like"/>
    <property type="match status" value="1"/>
</dbReference>
<dbReference type="InterPro" id="IPR027843">
    <property type="entry name" value="DUF4440"/>
</dbReference>
<accession>A0A538SAW2</accession>